<dbReference type="EMBL" id="JBBXMP010000101">
    <property type="protein sequence ID" value="KAL0062581.1"/>
    <property type="molecule type" value="Genomic_DNA"/>
</dbReference>
<accession>A0ABR2ZNF9</accession>
<feature type="compositionally biased region" description="Polar residues" evidence="1">
    <location>
        <begin position="275"/>
        <end position="285"/>
    </location>
</feature>
<evidence type="ECO:0000259" key="2">
    <source>
        <dbReference type="Pfam" id="PF01738"/>
    </source>
</evidence>
<gene>
    <name evidence="3" type="ORF">AAF712_010515</name>
</gene>
<protein>
    <recommendedName>
        <fullName evidence="2">Dienelactone hydrolase domain-containing protein</fullName>
    </recommendedName>
</protein>
<keyword evidence="4" id="KW-1185">Reference proteome</keyword>
<dbReference type="Gene3D" id="3.40.50.1820">
    <property type="entry name" value="alpha/beta hydrolase"/>
    <property type="match status" value="1"/>
</dbReference>
<name>A0ABR2ZNF9_9AGAR</name>
<feature type="region of interest" description="Disordered" evidence="1">
    <location>
        <begin position="275"/>
        <end position="315"/>
    </location>
</feature>
<evidence type="ECO:0000313" key="3">
    <source>
        <dbReference type="EMBL" id="KAL0062581.1"/>
    </source>
</evidence>
<dbReference type="PANTHER" id="PTHR17630:SF44">
    <property type="entry name" value="PROTEIN AIM2"/>
    <property type="match status" value="1"/>
</dbReference>
<comment type="caution">
    <text evidence="3">The sequence shown here is derived from an EMBL/GenBank/DDBJ whole genome shotgun (WGS) entry which is preliminary data.</text>
</comment>
<dbReference type="SUPFAM" id="SSF53474">
    <property type="entry name" value="alpha/beta-Hydrolases"/>
    <property type="match status" value="1"/>
</dbReference>
<proteinExistence type="predicted"/>
<organism evidence="3 4">
    <name type="scientific">Marasmius tenuissimus</name>
    <dbReference type="NCBI Taxonomy" id="585030"/>
    <lineage>
        <taxon>Eukaryota</taxon>
        <taxon>Fungi</taxon>
        <taxon>Dikarya</taxon>
        <taxon>Basidiomycota</taxon>
        <taxon>Agaricomycotina</taxon>
        <taxon>Agaricomycetes</taxon>
        <taxon>Agaricomycetidae</taxon>
        <taxon>Agaricales</taxon>
        <taxon>Marasmiineae</taxon>
        <taxon>Marasmiaceae</taxon>
        <taxon>Marasmius</taxon>
    </lineage>
</organism>
<evidence type="ECO:0000256" key="1">
    <source>
        <dbReference type="SAM" id="MobiDB-lite"/>
    </source>
</evidence>
<dbReference type="PANTHER" id="PTHR17630">
    <property type="entry name" value="DIENELACTONE HYDROLASE"/>
    <property type="match status" value="1"/>
</dbReference>
<dbReference type="Proteomes" id="UP001437256">
    <property type="component" value="Unassembled WGS sequence"/>
</dbReference>
<feature type="domain" description="Dienelactone hydrolase" evidence="2">
    <location>
        <begin position="35"/>
        <end position="271"/>
    </location>
</feature>
<dbReference type="InterPro" id="IPR002925">
    <property type="entry name" value="Dienelactn_hydro"/>
</dbReference>
<dbReference type="Pfam" id="PF01738">
    <property type="entry name" value="DLH"/>
    <property type="match status" value="1"/>
</dbReference>
<reference evidence="3 4" key="1">
    <citation type="submission" date="2024-05" db="EMBL/GenBank/DDBJ databases">
        <title>A draft genome resource for the thread blight pathogen Marasmius tenuissimus strain MS-2.</title>
        <authorList>
            <person name="Yulfo-Soto G.E."/>
            <person name="Baruah I.K."/>
            <person name="Amoako-Attah I."/>
            <person name="Bukari Y."/>
            <person name="Meinhardt L.W."/>
            <person name="Bailey B.A."/>
            <person name="Cohen S.P."/>
        </authorList>
    </citation>
    <scope>NUCLEOTIDE SEQUENCE [LARGE SCALE GENOMIC DNA]</scope>
    <source>
        <strain evidence="3 4">MS-2</strain>
    </source>
</reference>
<evidence type="ECO:0000313" key="4">
    <source>
        <dbReference type="Proteomes" id="UP001437256"/>
    </source>
</evidence>
<dbReference type="InterPro" id="IPR029058">
    <property type="entry name" value="AB_hydrolase_fold"/>
</dbReference>
<sequence>MSCPDCFKGSILAGEPVGAISSIEGAYLSPAPEDSEDSEKAVVLLTDIFGLPLNNPKVIADSLAKRLGCDVWVPDLFADKANNQSIGKPPFEVEKMSYQPPERAGEKFSQFKFIMSVLPSLPKLLKNRASVVDKRLTKFFEKLRQERPHYKKIGAVGYCFGGATAVRFGKTDYVHSIVVCHPGPFSDKDLKAVKVPCSWVCAEDDFTFPKAKREKAEAEFAKGKDPSHQYQFEVYKGTTHGFACRPNMEYPEVKEGFEGAMDQTVEWFKKTLDTETISPESQPARASSMLAPATERATEDSPAQETAEAAQNVAAVPVTLAA</sequence>